<protein>
    <submittedName>
        <fullName evidence="4">E3 ubiquitin-protein ligase TRIM36-like</fullName>
    </submittedName>
</protein>
<dbReference type="KEGG" id="bbel:109478897"/>
<accession>A0A6P5A3E9</accession>
<evidence type="ECO:0000313" key="3">
    <source>
        <dbReference type="Proteomes" id="UP000515135"/>
    </source>
</evidence>
<evidence type="ECO:0000313" key="4">
    <source>
        <dbReference type="RefSeq" id="XP_019636266.1"/>
    </source>
</evidence>
<dbReference type="PANTHER" id="PTHR24099">
    <property type="entry name" value="E3 UBIQUITIN-PROTEIN LIGASE TRIM36-RELATED"/>
    <property type="match status" value="1"/>
</dbReference>
<dbReference type="Gene3D" id="3.30.160.60">
    <property type="entry name" value="Classic Zinc Finger"/>
    <property type="match status" value="1"/>
</dbReference>
<dbReference type="InterPro" id="IPR050617">
    <property type="entry name" value="E3_ligase_FN3/SPRY"/>
</dbReference>
<keyword evidence="1" id="KW-0862">Zinc</keyword>
<dbReference type="InterPro" id="IPR000315">
    <property type="entry name" value="Znf_B-box"/>
</dbReference>
<dbReference type="Proteomes" id="UP000515135">
    <property type="component" value="Unplaced"/>
</dbReference>
<dbReference type="Pfam" id="PF00643">
    <property type="entry name" value="zf-B_box"/>
    <property type="match status" value="1"/>
</dbReference>
<dbReference type="RefSeq" id="XP_019636266.1">
    <property type="nucleotide sequence ID" value="XM_019780707.1"/>
</dbReference>
<evidence type="ECO:0000256" key="1">
    <source>
        <dbReference type="PROSITE-ProRule" id="PRU00024"/>
    </source>
</evidence>
<dbReference type="GO" id="GO:0008270">
    <property type="term" value="F:zinc ion binding"/>
    <property type="evidence" value="ECO:0007669"/>
    <property type="project" value="UniProtKB-KW"/>
</dbReference>
<keyword evidence="3" id="KW-1185">Reference proteome</keyword>
<keyword evidence="1" id="KW-0479">Metal-binding</keyword>
<name>A0A6P5A3E9_BRABE</name>
<proteinExistence type="predicted"/>
<dbReference type="GeneID" id="109478897"/>
<dbReference type="Gene3D" id="4.10.830.40">
    <property type="match status" value="1"/>
</dbReference>
<dbReference type="SMART" id="SM00336">
    <property type="entry name" value="BBOX"/>
    <property type="match status" value="2"/>
</dbReference>
<dbReference type="PANTHER" id="PTHR24099:SF16">
    <property type="entry name" value="E3 UBIQUITIN-PROTEIN LIGASE MIDLINE-1-LIKE ISOFORM X1"/>
    <property type="match status" value="1"/>
</dbReference>
<dbReference type="PROSITE" id="PS50119">
    <property type="entry name" value="ZF_BBOX"/>
    <property type="match status" value="1"/>
</dbReference>
<dbReference type="SUPFAM" id="SSF57850">
    <property type="entry name" value="RING/U-box"/>
    <property type="match status" value="1"/>
</dbReference>
<gene>
    <name evidence="4" type="primary">LOC109478897</name>
</gene>
<sequence length="293" mass="33594">MEGLEKELTCPVCLELFVCPVQLPCNHNLCHRYKKMKSTSDSAVNEVPCQLCKPDRPQVAFRSCLDCRASYCEECLAMTHPQHPPFSEHKIVDPRTSFEEPSQTVMCPDHPSKPVEMYCVQDQTPVCLLCEKVGRHKQHNMAALEEVFSQRRAELQGGVDRLEEWLTEVEESLIDLVVTRKYMEWSAAKLKDAIEQECEALHEVIRQRAAEMSRQVSLVSEKDVARVQPEIDRIEDNMQQSRTAIAYAQEALKETDHGCFLQNVDFFMITALNYSTTTLVSEWQIQDLAVTQL</sequence>
<evidence type="ECO:0000259" key="2">
    <source>
        <dbReference type="PROSITE" id="PS50119"/>
    </source>
</evidence>
<feature type="domain" description="B box-type" evidence="2">
    <location>
        <begin position="102"/>
        <end position="144"/>
    </location>
</feature>
<reference evidence="4" key="1">
    <citation type="submission" date="2025-08" db="UniProtKB">
        <authorList>
            <consortium name="RefSeq"/>
        </authorList>
    </citation>
    <scope>IDENTIFICATION</scope>
    <source>
        <tissue evidence="4">Gonad</tissue>
    </source>
</reference>
<dbReference type="OrthoDB" id="9049620at2759"/>
<dbReference type="SUPFAM" id="SSF57845">
    <property type="entry name" value="B-box zinc-binding domain"/>
    <property type="match status" value="1"/>
</dbReference>
<keyword evidence="1" id="KW-0863">Zinc-finger</keyword>
<organism evidence="3 4">
    <name type="scientific">Branchiostoma belcheri</name>
    <name type="common">Amphioxus</name>
    <dbReference type="NCBI Taxonomy" id="7741"/>
    <lineage>
        <taxon>Eukaryota</taxon>
        <taxon>Metazoa</taxon>
        <taxon>Chordata</taxon>
        <taxon>Cephalochordata</taxon>
        <taxon>Leptocardii</taxon>
        <taxon>Amphioxiformes</taxon>
        <taxon>Branchiostomatidae</taxon>
        <taxon>Branchiostoma</taxon>
    </lineage>
</organism>
<dbReference type="AlphaFoldDB" id="A0A6P5A3E9"/>
<dbReference type="CDD" id="cd19801">
    <property type="entry name" value="Bbox1_MID"/>
    <property type="match status" value="1"/>
</dbReference>